<dbReference type="CDD" id="cd00222">
    <property type="entry name" value="CollagenBindB"/>
    <property type="match status" value="4"/>
</dbReference>
<dbReference type="Pfam" id="PF05737">
    <property type="entry name" value="Collagen_bind"/>
    <property type="match status" value="1"/>
</dbReference>
<dbReference type="NCBIfam" id="TIGR01167">
    <property type="entry name" value="LPXTG_anchor"/>
    <property type="match status" value="1"/>
</dbReference>
<keyword evidence="3" id="KW-0964">Secreted</keyword>
<keyword evidence="4 8" id="KW-0732">Signal</keyword>
<dbReference type="Pfam" id="PF17961">
    <property type="entry name" value="Big_8"/>
    <property type="match status" value="1"/>
</dbReference>
<dbReference type="RefSeq" id="WP_230097926.1">
    <property type="nucleotide sequence ID" value="NZ_CAKKNT010000002.1"/>
</dbReference>
<keyword evidence="2" id="KW-0134">Cell wall</keyword>
<dbReference type="Gene3D" id="2.60.40.1140">
    <property type="entry name" value="Collagen-binding surface protein Cna, B-type domain"/>
    <property type="match status" value="4"/>
</dbReference>
<evidence type="ECO:0000256" key="6">
    <source>
        <dbReference type="SAM" id="MobiDB-lite"/>
    </source>
</evidence>
<evidence type="ECO:0000313" key="12">
    <source>
        <dbReference type="EMBL" id="CAH0417800.1"/>
    </source>
</evidence>
<evidence type="ECO:0000259" key="10">
    <source>
        <dbReference type="Pfam" id="PF05738"/>
    </source>
</evidence>
<feature type="domain" description="Collagen binding" evidence="9">
    <location>
        <begin position="185"/>
        <end position="311"/>
    </location>
</feature>
<evidence type="ECO:0000256" key="8">
    <source>
        <dbReference type="SAM" id="SignalP"/>
    </source>
</evidence>
<feature type="transmembrane region" description="Helical" evidence="7">
    <location>
        <begin position="808"/>
        <end position="829"/>
    </location>
</feature>
<feature type="domain" description="CNA-B" evidence="10">
    <location>
        <begin position="330"/>
        <end position="419"/>
    </location>
</feature>
<keyword evidence="7" id="KW-0812">Transmembrane</keyword>
<dbReference type="EMBL" id="CAKKNT010000002">
    <property type="protein sequence ID" value="CAH0417800.1"/>
    <property type="molecule type" value="Genomic_DNA"/>
</dbReference>
<accession>A0ABM8Z927</accession>
<evidence type="ECO:0000256" key="2">
    <source>
        <dbReference type="ARBA" id="ARBA00022512"/>
    </source>
</evidence>
<dbReference type="SUPFAM" id="SSF49401">
    <property type="entry name" value="Bacterial adhesins"/>
    <property type="match status" value="2"/>
</dbReference>
<sequence>MTKRAITFFNLLVLLGSFLVIPLTTLTQTSVSAAGGTDWGDQFITKAELEDQNGNTKDSFFINENMQANWSFNIPKGTAIKAGDTMTVPIPTELHATSNVAFPIVDASGKTIGNAIADPTTGKLVITFTQEAADEAQTGITGNFNVFVKWDASKVKDNTVVPLDWGKGGKSSATIKPSSGPNAAEVLAKSGYVDPADPTTIHWTVRINFAQQDIKNGVYTDTVGPNQKFNPSSVSAKFLNHDPGQANYTVDSNVPTSSIVTDSDQKFHINFGDFSKTAVIYYTTTATDNGASATYENAGALTGENIQEVDRDVQTPKNGGGGNSETTTFVRGAKIWDDTYNADNVRPQSITVNLLANGKQIATKQVTAETAYTFNTWFYSFTDLPKYDANKKLIVYTVTEDSVPNYSSKTILGNEGTSINFANTYTPGQTSISVTKAWNDQNNQDGTRPSSIQVQLYRNGQAQNKPATLNAANNWSFTWDQLPEKSAGDTNTYTVKEVNVPTGYASVITGDATNGYMITNNHTAALTTINVVKSWHDNGNQDGTRPQEISVQLYDGTEKIGAPITLSAANNWKGSWQNLPKYSDGKLINYSAKEVTVPQGYVEKDGVLNNNNTIIITNSYKTELTEIKVIKDWHDEDNQDGSRPQAITVNLVVEGKIIASQKVTAATNWQATFSDLDKYHNGQPIDYTVTENAVAGYTSEVVKNADGSFTITNTHTPKKDEPVIPDIEPTNPDDQPVTPNDDHNLIPDKDANGNQIIDPTNGQPEYIDPTTNQPGIIDPKTHSFVVVNPVTGGPINGTILPKTDEQKATWLVVLGAGLLVIVSGLFWFLRKNK</sequence>
<feature type="domain" description="CNA-B" evidence="10">
    <location>
        <begin position="432"/>
        <end position="520"/>
    </location>
</feature>
<dbReference type="InterPro" id="IPR011252">
    <property type="entry name" value="Fibrogen-bd_dom1"/>
</dbReference>
<evidence type="ECO:0000259" key="11">
    <source>
        <dbReference type="Pfam" id="PF17961"/>
    </source>
</evidence>
<dbReference type="InterPro" id="IPR008456">
    <property type="entry name" value="Collagen-bd_dom"/>
</dbReference>
<dbReference type="Proteomes" id="UP000789719">
    <property type="component" value="Unassembled WGS sequence"/>
</dbReference>
<evidence type="ECO:0008006" key="14">
    <source>
        <dbReference type="Google" id="ProtNLM"/>
    </source>
</evidence>
<keyword evidence="13" id="KW-1185">Reference proteome</keyword>
<dbReference type="InterPro" id="IPR008966">
    <property type="entry name" value="Adhesion_dom_sf"/>
</dbReference>
<comment type="subcellular location">
    <subcellularLocation>
        <location evidence="1">Secreted</location>
        <location evidence="1">Cell wall</location>
        <topology evidence="1">Peptidoglycan-anchor</topology>
    </subcellularLocation>
</comment>
<gene>
    <name evidence="12" type="ORF">WGH24286_00215</name>
</gene>
<evidence type="ECO:0000256" key="4">
    <source>
        <dbReference type="ARBA" id="ARBA00022729"/>
    </source>
</evidence>
<dbReference type="SUPFAM" id="SSF49478">
    <property type="entry name" value="Cna protein B-type domain"/>
    <property type="match status" value="4"/>
</dbReference>
<dbReference type="InterPro" id="IPR041171">
    <property type="entry name" value="SDR_Ig"/>
</dbReference>
<comment type="caution">
    <text evidence="12">The sequence shown here is derived from an EMBL/GenBank/DDBJ whole genome shotgun (WGS) entry which is preliminary data.</text>
</comment>
<evidence type="ECO:0000256" key="3">
    <source>
        <dbReference type="ARBA" id="ARBA00022525"/>
    </source>
</evidence>
<reference evidence="12 13" key="1">
    <citation type="submission" date="2021-11" db="EMBL/GenBank/DDBJ databases">
        <authorList>
            <person name="Depoorter E."/>
        </authorList>
    </citation>
    <scope>NUCLEOTIDE SEQUENCE [LARGE SCALE GENOMIC DNA]</scope>
    <source>
        <strain evidence="12 13">LMG 24286</strain>
    </source>
</reference>
<keyword evidence="7" id="KW-0472">Membrane</keyword>
<evidence type="ECO:0000256" key="1">
    <source>
        <dbReference type="ARBA" id="ARBA00004168"/>
    </source>
</evidence>
<feature type="domain" description="SDR-like Ig" evidence="11">
    <location>
        <begin position="63"/>
        <end position="159"/>
    </location>
</feature>
<protein>
    <recommendedName>
        <fullName evidence="14">Cna B-type domain-containing protein</fullName>
    </recommendedName>
</protein>
<dbReference type="Gene3D" id="2.60.40.1280">
    <property type="match status" value="1"/>
</dbReference>
<feature type="domain" description="CNA-B" evidence="10">
    <location>
        <begin position="529"/>
        <end position="618"/>
    </location>
</feature>
<evidence type="ECO:0000256" key="5">
    <source>
        <dbReference type="ARBA" id="ARBA00023088"/>
    </source>
</evidence>
<proteinExistence type="predicted"/>
<name>A0ABM8Z927_9LACO</name>
<keyword evidence="7" id="KW-1133">Transmembrane helix</keyword>
<feature type="domain" description="CNA-B" evidence="10">
    <location>
        <begin position="627"/>
        <end position="714"/>
    </location>
</feature>
<feature type="region of interest" description="Disordered" evidence="6">
    <location>
        <begin position="712"/>
        <end position="737"/>
    </location>
</feature>
<feature type="signal peptide" evidence="8">
    <location>
        <begin position="1"/>
        <end position="33"/>
    </location>
</feature>
<keyword evidence="5" id="KW-0572">Peptidoglycan-anchor</keyword>
<evidence type="ECO:0000256" key="7">
    <source>
        <dbReference type="SAM" id="Phobius"/>
    </source>
</evidence>
<organism evidence="12 13">
    <name type="scientific">Periweissella ghanensis</name>
    <dbReference type="NCBI Taxonomy" id="467997"/>
    <lineage>
        <taxon>Bacteria</taxon>
        <taxon>Bacillati</taxon>
        <taxon>Bacillota</taxon>
        <taxon>Bacilli</taxon>
        <taxon>Lactobacillales</taxon>
        <taxon>Lactobacillaceae</taxon>
        <taxon>Periweissella</taxon>
    </lineage>
</organism>
<dbReference type="Pfam" id="PF05738">
    <property type="entry name" value="Cna_B"/>
    <property type="match status" value="4"/>
</dbReference>
<dbReference type="InterPro" id="IPR008454">
    <property type="entry name" value="Collagen-bd_Cna-like_B-typ_dom"/>
</dbReference>
<dbReference type="Gene3D" id="2.60.40.740">
    <property type="match status" value="1"/>
</dbReference>
<evidence type="ECO:0000259" key="9">
    <source>
        <dbReference type="Pfam" id="PF05737"/>
    </source>
</evidence>
<evidence type="ECO:0000313" key="13">
    <source>
        <dbReference type="Proteomes" id="UP000789719"/>
    </source>
</evidence>
<feature type="chain" id="PRO_5045822258" description="Cna B-type domain-containing protein" evidence="8">
    <location>
        <begin position="34"/>
        <end position="833"/>
    </location>
</feature>